<feature type="compositionally biased region" description="Basic and acidic residues" evidence="2">
    <location>
        <begin position="732"/>
        <end position="744"/>
    </location>
</feature>
<dbReference type="PANTHER" id="PTHR45615:SF80">
    <property type="entry name" value="GRIP DOMAIN-CONTAINING PROTEIN"/>
    <property type="match status" value="1"/>
</dbReference>
<reference evidence="3" key="1">
    <citation type="submission" date="2016-03" db="EMBL/GenBank/DDBJ databases">
        <title>Draft genome sequence of Rosellinia necatrix.</title>
        <authorList>
            <person name="Kanematsu S."/>
        </authorList>
    </citation>
    <scope>NUCLEOTIDE SEQUENCE [LARGE SCALE GENOMIC DNA]</scope>
    <source>
        <strain evidence="3">W97</strain>
    </source>
</reference>
<keyword evidence="1" id="KW-0175">Coiled coil</keyword>
<feature type="coiled-coil region" evidence="1">
    <location>
        <begin position="69"/>
        <end position="211"/>
    </location>
</feature>
<evidence type="ECO:0000256" key="2">
    <source>
        <dbReference type="SAM" id="MobiDB-lite"/>
    </source>
</evidence>
<name>A0A1W2TD38_ROSNE</name>
<feature type="region of interest" description="Disordered" evidence="2">
    <location>
        <begin position="411"/>
        <end position="472"/>
    </location>
</feature>
<feature type="compositionally biased region" description="Acidic residues" evidence="2">
    <location>
        <begin position="527"/>
        <end position="538"/>
    </location>
</feature>
<feature type="region of interest" description="Disordered" evidence="2">
    <location>
        <begin position="504"/>
        <end position="554"/>
    </location>
</feature>
<feature type="compositionally biased region" description="Gly residues" evidence="2">
    <location>
        <begin position="663"/>
        <end position="673"/>
    </location>
</feature>
<dbReference type="STRING" id="77044.A0A1W2TD38"/>
<feature type="compositionally biased region" description="Polar residues" evidence="2">
    <location>
        <begin position="438"/>
        <end position="451"/>
    </location>
</feature>
<dbReference type="Gene3D" id="1.10.287.1490">
    <property type="match status" value="1"/>
</dbReference>
<sequence length="744" mass="80994">MDDPQPPQRDATSAQLITSLGTSPLKCCCGSLECIFLRHNNTVLDNVEKDVHQAARMGQALLARHESYMADAERDRNELTTHIERLESDNKELEILNATMIEENRNLIDQLEALNSSVADSEAHVKSLEATLLSSQQTIRRLEAETARAEALERQIASLEEEQAELQGTLTLSREEARSAASRWKRAERGINDLQEQLERMEKQAKLEREHHVEMMDRIERQREMEKELNMAAGRLKGAAAAKSMNPGNGGGNVVGHFVRDLLQDNANLQCGIAELREMLMNSNDEIQALRDQLEFHQPLGDDEGSRTPTLRAELELELKHSPIQEQRSPTKLSQELHIHHHYHVSATKQEARKPKKKRLGLTAGSSMPPAVSYPSTPPNALTRHSSAPHSRRNSIRSNRWSAFSEQPSEFALSSAPSSPHSNNRSSVFDPPAASFPGSPTSSIDPVSPQWQPMHRKRPSAASTRSFQVPTCFPFGPAPPSIAHPIVEESDGTEISAELLSATENSVADDEDSSRGIDITHDSGGGGDDDDDDDDEDFLDHGEATNSNCPPPAGLLRRVPSHESIVSLSGGLDIHTLKSRPSQLTIGQLGSASSVTGSSIVTARPLISRDPAKRSSALLRDNFALPPIGSPQSRPPSSSSQQQQQQQQQAGRSRLGKWTGWRPWGGGGTGTNGGTDNAQRSASAHSGREKGVKNPSPNRSPGINQPGAVPGFPEFLATVAKKAPATKTTPDVVDHQALKDGLSE</sequence>
<feature type="compositionally biased region" description="Polar residues" evidence="2">
    <location>
        <begin position="415"/>
        <end position="427"/>
    </location>
</feature>
<evidence type="ECO:0000313" key="3">
    <source>
        <dbReference type="EMBL" id="GAP85899.1"/>
    </source>
</evidence>
<feature type="compositionally biased region" description="Polar residues" evidence="2">
    <location>
        <begin position="379"/>
        <end position="389"/>
    </location>
</feature>
<gene>
    <name evidence="3" type="ORF">SAMD00023353_1402060</name>
</gene>
<proteinExistence type="predicted"/>
<dbReference type="OrthoDB" id="4088568at2759"/>
<dbReference type="Proteomes" id="UP000054516">
    <property type="component" value="Unassembled WGS sequence"/>
</dbReference>
<accession>A0A1W2TD38</accession>
<evidence type="ECO:0000256" key="1">
    <source>
        <dbReference type="SAM" id="Coils"/>
    </source>
</evidence>
<feature type="coiled-coil region" evidence="1">
    <location>
        <begin position="259"/>
        <end position="293"/>
    </location>
</feature>
<feature type="region of interest" description="Disordered" evidence="2">
    <location>
        <begin position="344"/>
        <end position="398"/>
    </location>
</feature>
<feature type="region of interest" description="Disordered" evidence="2">
    <location>
        <begin position="723"/>
        <end position="744"/>
    </location>
</feature>
<dbReference type="OMA" id="KIVGHFV"/>
<dbReference type="SUPFAM" id="SSF90257">
    <property type="entry name" value="Myosin rod fragments"/>
    <property type="match status" value="1"/>
</dbReference>
<evidence type="ECO:0000313" key="4">
    <source>
        <dbReference type="Proteomes" id="UP000054516"/>
    </source>
</evidence>
<dbReference type="AlphaFoldDB" id="A0A1W2TD38"/>
<organism evidence="3">
    <name type="scientific">Rosellinia necatrix</name>
    <name type="common">White root-rot fungus</name>
    <dbReference type="NCBI Taxonomy" id="77044"/>
    <lineage>
        <taxon>Eukaryota</taxon>
        <taxon>Fungi</taxon>
        <taxon>Dikarya</taxon>
        <taxon>Ascomycota</taxon>
        <taxon>Pezizomycotina</taxon>
        <taxon>Sordariomycetes</taxon>
        <taxon>Xylariomycetidae</taxon>
        <taxon>Xylariales</taxon>
        <taxon>Xylariaceae</taxon>
        <taxon>Rosellinia</taxon>
    </lineage>
</organism>
<feature type="region of interest" description="Disordered" evidence="2">
    <location>
        <begin position="621"/>
        <end position="711"/>
    </location>
</feature>
<protein>
    <submittedName>
        <fullName evidence="3">Uncharacterized protein</fullName>
    </submittedName>
</protein>
<feature type="compositionally biased region" description="Low complexity" evidence="2">
    <location>
        <begin position="630"/>
        <end position="649"/>
    </location>
</feature>
<keyword evidence="4" id="KW-1185">Reference proteome</keyword>
<dbReference type="PANTHER" id="PTHR45615">
    <property type="entry name" value="MYOSIN HEAVY CHAIN, NON-MUSCLE"/>
    <property type="match status" value="1"/>
</dbReference>
<dbReference type="EMBL" id="DF977459">
    <property type="protein sequence ID" value="GAP85899.1"/>
    <property type="molecule type" value="Genomic_DNA"/>
</dbReference>